<evidence type="ECO:0000313" key="1">
    <source>
        <dbReference type="EMBL" id="CAD7766801.1"/>
    </source>
</evidence>
<reference evidence="1" key="1">
    <citation type="submission" date="2020-12" db="EMBL/GenBank/DDBJ databases">
        <authorList>
            <person name="Hahn C.J."/>
            <person name="Laso-Perez R."/>
            <person name="Vulcano F."/>
            <person name="Vaziourakis K.-M."/>
            <person name="Stokke R."/>
            <person name="Steen I.H."/>
            <person name="Teske A."/>
            <person name="Boetius A."/>
            <person name="Liebeke M."/>
            <person name="Amann R."/>
            <person name="Knittel K."/>
        </authorList>
    </citation>
    <scope>NUCLEOTIDE SEQUENCE</scope>
    <source>
        <strain evidence="1">Gfbio:c6db26ca-90af-429b-aeed-0e3e8aed0b5e:GoM-Arc1_AMV-AAA_792_C10</strain>
    </source>
</reference>
<name>A0A812A084_9EURY</name>
<dbReference type="AlphaFoldDB" id="A0A812A084"/>
<gene>
    <name evidence="1" type="ORF">DNFNHJIP_00201</name>
</gene>
<accession>A0A812A084</accession>
<organism evidence="1 2">
    <name type="scientific">Candidatus Argoarchaeum ethanivorans</name>
    <dbReference type="NCBI Taxonomy" id="2608793"/>
    <lineage>
        <taxon>Archaea</taxon>
        <taxon>Methanobacteriati</taxon>
        <taxon>Methanobacteriota</taxon>
        <taxon>Stenosarchaea group</taxon>
        <taxon>Methanomicrobia</taxon>
        <taxon>Methanosarcinales</taxon>
        <taxon>Methanosarcinales incertae sedis</taxon>
        <taxon>GOM Arc I cluster</taxon>
        <taxon>Candidatus Argoarchaeum</taxon>
    </lineage>
</organism>
<dbReference type="Proteomes" id="UP000614580">
    <property type="component" value="Unassembled WGS sequence"/>
</dbReference>
<evidence type="ECO:0000313" key="2">
    <source>
        <dbReference type="Proteomes" id="UP000614580"/>
    </source>
</evidence>
<dbReference type="EMBL" id="CAJHZY010000015">
    <property type="protein sequence ID" value="CAD7766801.1"/>
    <property type="molecule type" value="Genomic_DNA"/>
</dbReference>
<protein>
    <submittedName>
        <fullName evidence="1">Uncharacterized protein</fullName>
    </submittedName>
</protein>
<proteinExistence type="predicted"/>
<comment type="caution">
    <text evidence="1">The sequence shown here is derived from an EMBL/GenBank/DDBJ whole genome shotgun (WGS) entry which is preliminary data.</text>
</comment>
<sequence length="71" mass="8329">MRVCESLIEGGISEVYFRYTTKLEGYANLSLDIPKLYAIEGQRLPSLEKRANLYQNSEQIYKLNKKRDCHE</sequence>